<dbReference type="Pfam" id="PF00535">
    <property type="entry name" value="Glycos_transf_2"/>
    <property type="match status" value="1"/>
</dbReference>
<organism evidence="2 3">
    <name type="scientific">Mucilaginibacter polytrichastri</name>
    <dbReference type="NCBI Taxonomy" id="1302689"/>
    <lineage>
        <taxon>Bacteria</taxon>
        <taxon>Pseudomonadati</taxon>
        <taxon>Bacteroidota</taxon>
        <taxon>Sphingobacteriia</taxon>
        <taxon>Sphingobacteriales</taxon>
        <taxon>Sphingobacteriaceae</taxon>
        <taxon>Mucilaginibacter</taxon>
    </lineage>
</organism>
<dbReference type="PANTHER" id="PTHR22916">
    <property type="entry name" value="GLYCOSYLTRANSFERASE"/>
    <property type="match status" value="1"/>
</dbReference>
<dbReference type="SUPFAM" id="SSF53448">
    <property type="entry name" value="Nucleotide-diphospho-sugar transferases"/>
    <property type="match status" value="1"/>
</dbReference>
<evidence type="ECO:0000259" key="1">
    <source>
        <dbReference type="Pfam" id="PF00535"/>
    </source>
</evidence>
<gene>
    <name evidence="2" type="ORF">RG47T_0257</name>
</gene>
<dbReference type="EMBL" id="MPPL01000001">
    <property type="protein sequence ID" value="OKS84822.1"/>
    <property type="molecule type" value="Genomic_DNA"/>
</dbReference>
<dbReference type="Proteomes" id="UP000186720">
    <property type="component" value="Unassembled WGS sequence"/>
</dbReference>
<evidence type="ECO:0000313" key="3">
    <source>
        <dbReference type="Proteomes" id="UP000186720"/>
    </source>
</evidence>
<dbReference type="InterPro" id="IPR001173">
    <property type="entry name" value="Glyco_trans_2-like"/>
</dbReference>
<dbReference type="GO" id="GO:0016758">
    <property type="term" value="F:hexosyltransferase activity"/>
    <property type="evidence" value="ECO:0007669"/>
    <property type="project" value="UniProtKB-ARBA"/>
</dbReference>
<accession>A0A1Q5ZSS5</accession>
<dbReference type="Gene3D" id="3.90.550.10">
    <property type="entry name" value="Spore Coat Polysaccharide Biosynthesis Protein SpsA, Chain A"/>
    <property type="match status" value="1"/>
</dbReference>
<name>A0A1Q5ZSS5_9SPHI</name>
<evidence type="ECO:0000313" key="2">
    <source>
        <dbReference type="EMBL" id="OKS84822.1"/>
    </source>
</evidence>
<proteinExistence type="predicted"/>
<keyword evidence="3" id="KW-1185">Reference proteome</keyword>
<dbReference type="PANTHER" id="PTHR22916:SF67">
    <property type="entry name" value="COLANIC ACID BIOSYNTHESIS GLYCOSYL TRANSFERASE WCAE-RELATED"/>
    <property type="match status" value="1"/>
</dbReference>
<dbReference type="AlphaFoldDB" id="A0A1Q5ZSS5"/>
<sequence>MESIYKQTYPNLEVIIIDGQSTDATIDILTHNSHRLNYWRSERDSGIYDAMNKALGYATGEWIYFIGADDTLYEGFSEMCYTLQNPNTVYYGRVLTLGGPTFPVSDYQFAKIGICHQAIIYPKSVFLNNYFNVNYRISADFAFNIPLYANSKYHFEFRDFLIAKFNHTGVSSTNIDERFEKDRSGMVIRNFSLWIWLRYQVWKLKKSSRTK</sequence>
<reference evidence="2 3" key="1">
    <citation type="submission" date="2016-11" db="EMBL/GenBank/DDBJ databases">
        <title>Whole Genome Sequencing of Mucilaginibacter polytrichastri RG4-7(T) isolated from the moss sample.</title>
        <authorList>
            <person name="Li Y."/>
        </authorList>
    </citation>
    <scope>NUCLEOTIDE SEQUENCE [LARGE SCALE GENOMIC DNA]</scope>
    <source>
        <strain evidence="2 3">RG4-7</strain>
    </source>
</reference>
<comment type="caution">
    <text evidence="2">The sequence shown here is derived from an EMBL/GenBank/DDBJ whole genome shotgun (WGS) entry which is preliminary data.</text>
</comment>
<feature type="domain" description="Glycosyltransferase 2-like" evidence="1">
    <location>
        <begin position="2"/>
        <end position="121"/>
    </location>
</feature>
<dbReference type="InterPro" id="IPR029044">
    <property type="entry name" value="Nucleotide-diphossugar_trans"/>
</dbReference>
<protein>
    <recommendedName>
        <fullName evidence="1">Glycosyltransferase 2-like domain-containing protein</fullName>
    </recommendedName>
</protein>
<dbReference type="STRING" id="1302689.RG47T_0257"/>